<dbReference type="HAMAP" id="MF_01465">
    <property type="entry name" value="SecY"/>
    <property type="match status" value="1"/>
</dbReference>
<feature type="transmembrane region" description="Helical" evidence="10">
    <location>
        <begin position="116"/>
        <end position="139"/>
    </location>
</feature>
<feature type="transmembrane region" description="Helical" evidence="10">
    <location>
        <begin position="193"/>
        <end position="212"/>
    </location>
</feature>
<evidence type="ECO:0000256" key="10">
    <source>
        <dbReference type="HAMAP-Rule" id="MF_01465"/>
    </source>
</evidence>
<evidence type="ECO:0000256" key="12">
    <source>
        <dbReference type="RuleBase" id="RU003484"/>
    </source>
</evidence>
<keyword evidence="7 10" id="KW-0811">Translocation</keyword>
<evidence type="ECO:0000256" key="6">
    <source>
        <dbReference type="ARBA" id="ARBA00022989"/>
    </source>
</evidence>
<keyword evidence="5 10" id="KW-0653">Protein transport</keyword>
<feature type="transmembrane region" description="Helical" evidence="10">
    <location>
        <begin position="70"/>
        <end position="95"/>
    </location>
</feature>
<dbReference type="PROSITE" id="PS00756">
    <property type="entry name" value="SECY_2"/>
    <property type="match status" value="1"/>
</dbReference>
<evidence type="ECO:0000256" key="5">
    <source>
        <dbReference type="ARBA" id="ARBA00022927"/>
    </source>
</evidence>
<keyword evidence="4 10" id="KW-0812">Transmembrane</keyword>
<sequence length="467" mass="50229">MLTAAARAFKTPDLRKKILFTLLVMAIFRLGSHIPTPGISFKLIQACQKGAGSNQSFLGLANLFSGGALLQLSVFALGIMPYITASIIVQLLTVVIPRFEELKKEGQSGQTKMTQYTRYLTIGLALLQSATLVTAAKANPSTLLGGDSSTCPTIMPNQGVFYLIIMVLVLTAGTGLIMWLGEQITERGIGNGMSLLILTAVAARVPGSVWAIHDQGWGKFLLVVVMGLVVTVAVVFVENSQRRIPVQYAKRMVGRRMYGGMSTYLPLKVNMANVIPIIFATSLLSLPVLLAGFAQPSDRSKPAAGWAQWVLNNLNRGDHWSYMLLSTVLVVFFTFFYVSITYQPEEVADNLKSAGSFIPGVRAGKATADYLNYVLTRITVVGAVYLGVLALIPLIALAMVGANSNFPFGGASILILVGVGLETVKQVDSKLQQHHYEGFLRSDEPGAKSKPKATKAAKKEQTAGGRV</sequence>
<evidence type="ECO:0000256" key="11">
    <source>
        <dbReference type="RuleBase" id="RU000537"/>
    </source>
</evidence>
<comment type="function">
    <text evidence="10 11">The central subunit of the protein translocation channel SecYEG. Consists of two halves formed by TMs 1-5 and 6-10. These two domains form a lateral gate at the front which open onto the bilayer between TMs 2 and 7, and are clamped together by SecE at the back. The channel is closed by both a pore ring composed of hydrophobic SecY resides and a short helix (helix 2A) on the extracellular side of the membrane which forms a plug. The plug probably moves laterally to allow the channel to open. The ring and the pore may move independently.</text>
</comment>
<dbReference type="GO" id="GO:0043952">
    <property type="term" value="P:protein transport by the Sec complex"/>
    <property type="evidence" value="ECO:0007669"/>
    <property type="project" value="UniProtKB-UniRule"/>
</dbReference>
<keyword evidence="6 10" id="KW-1133">Transmembrane helix</keyword>
<protein>
    <recommendedName>
        <fullName evidence="9 10">Protein translocase subunit SecY</fullName>
    </recommendedName>
</protein>
<feature type="transmembrane region" description="Helical" evidence="10">
    <location>
        <begin position="218"/>
        <end position="237"/>
    </location>
</feature>
<evidence type="ECO:0000313" key="15">
    <source>
        <dbReference type="EMBL" id="NYJ75689.1"/>
    </source>
</evidence>
<comment type="caution">
    <text evidence="10">Lacks conserved residue(s) required for the propagation of feature annotation.</text>
</comment>
<keyword evidence="8 10" id="KW-0472">Membrane</keyword>
<feature type="transmembrane region" description="Helical" evidence="10">
    <location>
        <begin position="159"/>
        <end position="181"/>
    </location>
</feature>
<dbReference type="EMBL" id="JACCFW010000001">
    <property type="protein sequence ID" value="NYJ75689.1"/>
    <property type="molecule type" value="Genomic_DNA"/>
</dbReference>
<accession>A0A853DI94</accession>
<comment type="subunit">
    <text evidence="10">Component of the Sec protein translocase complex. Heterotrimer consisting of SecY, SecE and SecG subunits. The heterotrimers can form oligomers, although 1 heterotrimer is thought to be able to translocate proteins. Interacts with the ribosome. Interacts with SecDF, and other proteins may be involved. Interacts with SecA.</text>
</comment>
<evidence type="ECO:0000256" key="14">
    <source>
        <dbReference type="SAM" id="MobiDB-lite"/>
    </source>
</evidence>
<dbReference type="NCBIfam" id="TIGR00967">
    <property type="entry name" value="3a0501s007"/>
    <property type="match status" value="1"/>
</dbReference>
<feature type="transmembrane region" description="Helical" evidence="10">
    <location>
        <begin position="378"/>
        <end position="400"/>
    </location>
</feature>
<dbReference type="PRINTS" id="PR00303">
    <property type="entry name" value="SECYTRNLCASE"/>
</dbReference>
<comment type="similarity">
    <text evidence="2 10 13">Belongs to the SecY/SEC61-alpha family.</text>
</comment>
<reference evidence="15 16" key="1">
    <citation type="submission" date="2020-07" db="EMBL/GenBank/DDBJ databases">
        <title>Sequencing the genomes of 1000 actinobacteria strains.</title>
        <authorList>
            <person name="Klenk H.-P."/>
        </authorList>
    </citation>
    <scope>NUCLEOTIDE SEQUENCE [LARGE SCALE GENOMIC DNA]</scope>
    <source>
        <strain evidence="15 16">DSM 29531</strain>
    </source>
</reference>
<name>A0A853DI94_9MICO</name>
<dbReference type="SUPFAM" id="SSF103491">
    <property type="entry name" value="Preprotein translocase SecY subunit"/>
    <property type="match status" value="1"/>
</dbReference>
<evidence type="ECO:0000256" key="4">
    <source>
        <dbReference type="ARBA" id="ARBA00022692"/>
    </source>
</evidence>
<dbReference type="FunFam" id="1.10.3370.10:FF:000001">
    <property type="entry name" value="Preprotein translocase subunit SecY"/>
    <property type="match status" value="1"/>
</dbReference>
<evidence type="ECO:0000256" key="2">
    <source>
        <dbReference type="ARBA" id="ARBA00005751"/>
    </source>
</evidence>
<feature type="transmembrane region" description="Helical" evidence="10">
    <location>
        <begin position="320"/>
        <end position="342"/>
    </location>
</feature>
<evidence type="ECO:0000313" key="16">
    <source>
        <dbReference type="Proteomes" id="UP000571817"/>
    </source>
</evidence>
<dbReference type="GO" id="GO:0006605">
    <property type="term" value="P:protein targeting"/>
    <property type="evidence" value="ECO:0007669"/>
    <property type="project" value="UniProtKB-UniRule"/>
</dbReference>
<evidence type="ECO:0000256" key="9">
    <source>
        <dbReference type="ARBA" id="ARBA00039733"/>
    </source>
</evidence>
<dbReference type="Gene3D" id="1.10.3370.10">
    <property type="entry name" value="SecY subunit domain"/>
    <property type="match status" value="1"/>
</dbReference>
<comment type="subcellular location">
    <subcellularLocation>
        <location evidence="10">Cell membrane</location>
        <topology evidence="10">Multi-pass membrane protein</topology>
    </subcellularLocation>
    <subcellularLocation>
        <location evidence="1 12">Membrane</location>
        <topology evidence="1 12">Multi-pass membrane protein</topology>
    </subcellularLocation>
</comment>
<proteinExistence type="inferred from homology"/>
<dbReference type="GO" id="GO:0065002">
    <property type="term" value="P:intracellular protein transmembrane transport"/>
    <property type="evidence" value="ECO:0007669"/>
    <property type="project" value="UniProtKB-UniRule"/>
</dbReference>
<dbReference type="InterPro" id="IPR002208">
    <property type="entry name" value="SecY/SEC61-alpha"/>
</dbReference>
<dbReference type="Proteomes" id="UP000571817">
    <property type="component" value="Unassembled WGS sequence"/>
</dbReference>
<dbReference type="PROSITE" id="PS00755">
    <property type="entry name" value="SECY_1"/>
    <property type="match status" value="1"/>
</dbReference>
<evidence type="ECO:0000256" key="8">
    <source>
        <dbReference type="ARBA" id="ARBA00023136"/>
    </source>
</evidence>
<dbReference type="RefSeq" id="WP_179482552.1">
    <property type="nucleotide sequence ID" value="NZ_JACCFW010000001.1"/>
</dbReference>
<feature type="transmembrane region" description="Helical" evidence="10">
    <location>
        <begin position="406"/>
        <end position="424"/>
    </location>
</feature>
<comment type="caution">
    <text evidence="15">The sequence shown here is derived from an EMBL/GenBank/DDBJ whole genome shotgun (WGS) entry which is preliminary data.</text>
</comment>
<evidence type="ECO:0000256" key="3">
    <source>
        <dbReference type="ARBA" id="ARBA00022448"/>
    </source>
</evidence>
<dbReference type="Pfam" id="PF00344">
    <property type="entry name" value="SecY"/>
    <property type="match status" value="1"/>
</dbReference>
<organism evidence="15 16">
    <name type="scientific">Allobranchiibius huperziae</name>
    <dbReference type="NCBI Taxonomy" id="1874116"/>
    <lineage>
        <taxon>Bacteria</taxon>
        <taxon>Bacillati</taxon>
        <taxon>Actinomycetota</taxon>
        <taxon>Actinomycetes</taxon>
        <taxon>Micrococcales</taxon>
        <taxon>Dermacoccaceae</taxon>
        <taxon>Allobranchiibius</taxon>
    </lineage>
</organism>
<feature type="region of interest" description="Disordered" evidence="14">
    <location>
        <begin position="441"/>
        <end position="467"/>
    </location>
</feature>
<evidence type="ECO:0000256" key="1">
    <source>
        <dbReference type="ARBA" id="ARBA00004141"/>
    </source>
</evidence>
<dbReference type="GO" id="GO:0005886">
    <property type="term" value="C:plasma membrane"/>
    <property type="evidence" value="ECO:0007669"/>
    <property type="project" value="UniProtKB-SubCell"/>
</dbReference>
<evidence type="ECO:0000256" key="7">
    <source>
        <dbReference type="ARBA" id="ARBA00023010"/>
    </source>
</evidence>
<dbReference type="AlphaFoldDB" id="A0A853DI94"/>
<keyword evidence="10" id="KW-1003">Cell membrane</keyword>
<keyword evidence="16" id="KW-1185">Reference proteome</keyword>
<dbReference type="InterPro" id="IPR023201">
    <property type="entry name" value="SecY_dom_sf"/>
</dbReference>
<dbReference type="PIRSF" id="PIRSF004557">
    <property type="entry name" value="SecY"/>
    <property type="match status" value="1"/>
</dbReference>
<gene>
    <name evidence="10" type="primary">secY</name>
    <name evidence="15" type="ORF">HNR15_002652</name>
</gene>
<evidence type="ECO:0000256" key="13">
    <source>
        <dbReference type="RuleBase" id="RU004349"/>
    </source>
</evidence>
<keyword evidence="3 10" id="KW-0813">Transport</keyword>
<dbReference type="PANTHER" id="PTHR10906">
    <property type="entry name" value="SECY/SEC61-ALPHA FAMILY MEMBER"/>
    <property type="match status" value="1"/>
</dbReference>
<dbReference type="InterPro" id="IPR030659">
    <property type="entry name" value="SecY_CS"/>
</dbReference>
<dbReference type="InterPro" id="IPR026593">
    <property type="entry name" value="SecY"/>
</dbReference>